<reference evidence="1 2" key="1">
    <citation type="submission" date="2022-05" db="EMBL/GenBank/DDBJ databases">
        <title>Chromosome-level reference genomes for two strains of Caenorhabditis briggsae: an improved platform for comparative genomics.</title>
        <authorList>
            <person name="Stevens L."/>
            <person name="Andersen E.C."/>
        </authorList>
    </citation>
    <scope>NUCLEOTIDE SEQUENCE [LARGE SCALE GENOMIC DNA]</scope>
    <source>
        <strain evidence="1">QX1410_ONT</strain>
        <tissue evidence="1">Whole-organism</tissue>
    </source>
</reference>
<organism evidence="1 2">
    <name type="scientific">Caenorhabditis briggsae</name>
    <dbReference type="NCBI Taxonomy" id="6238"/>
    <lineage>
        <taxon>Eukaryota</taxon>
        <taxon>Metazoa</taxon>
        <taxon>Ecdysozoa</taxon>
        <taxon>Nematoda</taxon>
        <taxon>Chromadorea</taxon>
        <taxon>Rhabditida</taxon>
        <taxon>Rhabditina</taxon>
        <taxon>Rhabditomorpha</taxon>
        <taxon>Rhabditoidea</taxon>
        <taxon>Rhabditidae</taxon>
        <taxon>Peloderinae</taxon>
        <taxon>Caenorhabditis</taxon>
    </lineage>
</organism>
<dbReference type="PROSITE" id="PS51257">
    <property type="entry name" value="PROKAR_LIPOPROTEIN"/>
    <property type="match status" value="1"/>
</dbReference>
<protein>
    <submittedName>
        <fullName evidence="1">Uncharacterized protein</fullName>
    </submittedName>
</protein>
<accession>A0AAE9CVG2</accession>
<sequence length="69" mass="7935">MRILRFFQRQLATRPLPTQMCIAGTISGCGDCFAQYMSNNKGWDKWRTARFSFLSSCFMVNLINQTTCA</sequence>
<name>A0AAE9CVG2_CAEBR</name>
<evidence type="ECO:0000313" key="2">
    <source>
        <dbReference type="Proteomes" id="UP000827892"/>
    </source>
</evidence>
<gene>
    <name evidence="1" type="ORF">L3Y34_012630</name>
</gene>
<dbReference type="EMBL" id="CP090896">
    <property type="protein sequence ID" value="ULT83529.1"/>
    <property type="molecule type" value="Genomic_DNA"/>
</dbReference>
<proteinExistence type="predicted"/>
<dbReference type="AlphaFoldDB" id="A0AAE9CVG2"/>
<dbReference type="Proteomes" id="UP000827892">
    <property type="component" value="Chromosome X"/>
</dbReference>
<evidence type="ECO:0000313" key="1">
    <source>
        <dbReference type="EMBL" id="ULT83529.1"/>
    </source>
</evidence>